<keyword evidence="4 11" id="KW-0808">Transferase</keyword>
<dbReference type="NCBIfam" id="TIGR00546">
    <property type="entry name" value="lnt"/>
    <property type="match status" value="1"/>
</dbReference>
<evidence type="ECO:0000256" key="9">
    <source>
        <dbReference type="SAM" id="Phobius"/>
    </source>
</evidence>
<dbReference type="SUPFAM" id="SSF56317">
    <property type="entry name" value="Carbon-nitrogen hydrolase"/>
    <property type="match status" value="1"/>
</dbReference>
<feature type="transmembrane region" description="Helical" evidence="9">
    <location>
        <begin position="21"/>
        <end position="43"/>
    </location>
</feature>
<reference evidence="11 12" key="1">
    <citation type="submission" date="2019-09" db="EMBL/GenBank/DDBJ databases">
        <title>Complete genome sequence of Arachidicoccus sp. B3-10 isolated from apple orchard soil.</title>
        <authorList>
            <person name="Kim H.S."/>
            <person name="Han K.-I."/>
            <person name="Suh M.K."/>
            <person name="Lee K.C."/>
            <person name="Eom M.K."/>
            <person name="Kim J.-S."/>
            <person name="Kang S.W."/>
            <person name="Sin Y."/>
            <person name="Lee J.-S."/>
        </authorList>
    </citation>
    <scope>NUCLEOTIDE SEQUENCE [LARGE SCALE GENOMIC DNA]</scope>
    <source>
        <strain evidence="11 12">B3-10</strain>
    </source>
</reference>
<feature type="domain" description="CN hydrolase" evidence="10">
    <location>
        <begin position="245"/>
        <end position="487"/>
    </location>
</feature>
<keyword evidence="6 9" id="KW-1133">Transmembrane helix</keyword>
<dbReference type="AlphaFoldDB" id="A0A5P2G510"/>
<feature type="transmembrane region" description="Helical" evidence="9">
    <location>
        <begin position="497"/>
        <end position="517"/>
    </location>
</feature>
<name>A0A5P2G510_9BACT</name>
<evidence type="ECO:0000313" key="12">
    <source>
        <dbReference type="Proteomes" id="UP000292424"/>
    </source>
</evidence>
<evidence type="ECO:0000259" key="10">
    <source>
        <dbReference type="PROSITE" id="PS50263"/>
    </source>
</evidence>
<evidence type="ECO:0000256" key="7">
    <source>
        <dbReference type="ARBA" id="ARBA00023136"/>
    </source>
</evidence>
<dbReference type="OrthoDB" id="9804277at2"/>
<dbReference type="InterPro" id="IPR036526">
    <property type="entry name" value="C-N_Hydrolase_sf"/>
</dbReference>
<gene>
    <name evidence="11" type="primary">lnt</name>
    <name evidence="11" type="ORF">E0W69_017005</name>
</gene>
<accession>A0A5P2G510</accession>
<evidence type="ECO:0000256" key="5">
    <source>
        <dbReference type="ARBA" id="ARBA00022692"/>
    </source>
</evidence>
<dbReference type="InterPro" id="IPR004563">
    <property type="entry name" value="Apolipo_AcylTrfase"/>
</dbReference>
<dbReference type="GO" id="GO:0016410">
    <property type="term" value="F:N-acyltransferase activity"/>
    <property type="evidence" value="ECO:0007669"/>
    <property type="project" value="InterPro"/>
</dbReference>
<keyword evidence="7 9" id="KW-0472">Membrane</keyword>
<proteinExistence type="inferred from homology"/>
<dbReference type="Pfam" id="PF00795">
    <property type="entry name" value="CN_hydrolase"/>
    <property type="match status" value="1"/>
</dbReference>
<keyword evidence="11" id="KW-0449">Lipoprotein</keyword>
<dbReference type="InterPro" id="IPR003010">
    <property type="entry name" value="C-N_Hydrolase"/>
</dbReference>
<evidence type="ECO:0000313" key="11">
    <source>
        <dbReference type="EMBL" id="QES90277.1"/>
    </source>
</evidence>
<keyword evidence="12" id="KW-1185">Reference proteome</keyword>
<evidence type="ECO:0000256" key="6">
    <source>
        <dbReference type="ARBA" id="ARBA00022989"/>
    </source>
</evidence>
<keyword evidence="3" id="KW-1003">Cell membrane</keyword>
<evidence type="ECO:0000256" key="1">
    <source>
        <dbReference type="ARBA" id="ARBA00004651"/>
    </source>
</evidence>
<feature type="transmembrane region" description="Helical" evidence="9">
    <location>
        <begin position="95"/>
        <end position="120"/>
    </location>
</feature>
<dbReference type="PANTHER" id="PTHR38686">
    <property type="entry name" value="APOLIPOPROTEIN N-ACYLTRANSFERASE"/>
    <property type="match status" value="1"/>
</dbReference>
<feature type="transmembrane region" description="Helical" evidence="9">
    <location>
        <begin position="132"/>
        <end position="151"/>
    </location>
</feature>
<evidence type="ECO:0000256" key="2">
    <source>
        <dbReference type="ARBA" id="ARBA00010065"/>
    </source>
</evidence>
<comment type="subcellular location">
    <subcellularLocation>
        <location evidence="1">Cell membrane</location>
        <topology evidence="1">Multi-pass membrane protein</topology>
    </subcellularLocation>
</comment>
<dbReference type="Gene3D" id="3.60.110.10">
    <property type="entry name" value="Carbon-nitrogen hydrolase"/>
    <property type="match status" value="1"/>
</dbReference>
<dbReference type="GO" id="GO:0005886">
    <property type="term" value="C:plasma membrane"/>
    <property type="evidence" value="ECO:0007669"/>
    <property type="project" value="UniProtKB-SubCell"/>
</dbReference>
<dbReference type="RefSeq" id="WP_131331250.1">
    <property type="nucleotide sequence ID" value="NZ_CP044016.1"/>
</dbReference>
<evidence type="ECO:0000256" key="8">
    <source>
        <dbReference type="ARBA" id="ARBA00023315"/>
    </source>
</evidence>
<keyword evidence="5 9" id="KW-0812">Transmembrane</keyword>
<organism evidence="11 12">
    <name type="scientific">Rhizosphaericola mali</name>
    <dbReference type="NCBI Taxonomy" id="2545455"/>
    <lineage>
        <taxon>Bacteria</taxon>
        <taxon>Pseudomonadati</taxon>
        <taxon>Bacteroidota</taxon>
        <taxon>Chitinophagia</taxon>
        <taxon>Chitinophagales</taxon>
        <taxon>Chitinophagaceae</taxon>
        <taxon>Rhizosphaericola</taxon>
    </lineage>
</organism>
<dbReference type="PROSITE" id="PS50263">
    <property type="entry name" value="CN_HYDROLASE"/>
    <property type="match status" value="1"/>
</dbReference>
<protein>
    <submittedName>
        <fullName evidence="11">Apolipoprotein N-acyltransferase</fullName>
    </submittedName>
</protein>
<dbReference type="GO" id="GO:0042158">
    <property type="term" value="P:lipoprotein biosynthetic process"/>
    <property type="evidence" value="ECO:0007669"/>
    <property type="project" value="InterPro"/>
</dbReference>
<keyword evidence="8 11" id="KW-0012">Acyltransferase</keyword>
<evidence type="ECO:0000256" key="4">
    <source>
        <dbReference type="ARBA" id="ARBA00022679"/>
    </source>
</evidence>
<sequence>MKKKLPKIDQVAFAKKHNRKMNWLAALAAIPITFGIQMISTPFNWLILVPIFYLCLDATKRQILTRAVIFGVTASVINFNWLINSVANYSKTGYLFGIGLIIAFAIFFSLYTSLVGLVYYYLLPKNRHYKSYWIWAAIAGGCFGVLLDWSMEHIGRSFATCLYLNYIPASTNLYAIQPASIFGPYIITFFGAMLNYLVAEFIKVKKWKLLVITFVCILIYLAWGALILNNYQQNLVNNPKKDSSFKAAIICENLLPDESWNSTNGDLVAKQLFALTQVAIKNQARLGIWTETAIPWTYDPDDNFINFVDSLSSPSGMTNLIGVNTVYAKNVLLNSIYSIAPGKKVLGRYDKRVALSLAEKPFLGITMPFFYYGNIQYKEGVSDKPLNTPVGKAGMMLCNESVITDPSWSSVKEGANFLINPGNDGWFAQTYLSRQHFYYDRMRAVETRKDVVVNNNNGYCGIIKSTGEIEVMENNDGPKTIMVDISPNSFLPSSLIMSNYLVIFSFLLFISISIWNIKVIKNYK</sequence>
<comment type="similarity">
    <text evidence="2">Belongs to the CN hydrolase family. Apolipoprotein N-acyltransferase subfamily.</text>
</comment>
<dbReference type="Pfam" id="PF20154">
    <property type="entry name" value="LNT_N"/>
    <property type="match status" value="1"/>
</dbReference>
<dbReference type="KEGG" id="arac:E0W69_017005"/>
<feature type="transmembrane region" description="Helical" evidence="9">
    <location>
        <begin position="182"/>
        <end position="202"/>
    </location>
</feature>
<dbReference type="EMBL" id="CP044016">
    <property type="protein sequence ID" value="QES90277.1"/>
    <property type="molecule type" value="Genomic_DNA"/>
</dbReference>
<feature type="transmembrane region" description="Helical" evidence="9">
    <location>
        <begin position="63"/>
        <end position="83"/>
    </location>
</feature>
<feature type="transmembrane region" description="Helical" evidence="9">
    <location>
        <begin position="209"/>
        <end position="228"/>
    </location>
</feature>
<dbReference type="InterPro" id="IPR045378">
    <property type="entry name" value="LNT_N"/>
</dbReference>
<evidence type="ECO:0000256" key="3">
    <source>
        <dbReference type="ARBA" id="ARBA00022475"/>
    </source>
</evidence>
<dbReference type="Proteomes" id="UP000292424">
    <property type="component" value="Chromosome"/>
</dbReference>
<dbReference type="PANTHER" id="PTHR38686:SF1">
    <property type="entry name" value="APOLIPOPROTEIN N-ACYLTRANSFERASE"/>
    <property type="match status" value="1"/>
</dbReference>